<dbReference type="Proteomes" id="UP000283644">
    <property type="component" value="Unassembled WGS sequence"/>
</dbReference>
<proteinExistence type="predicted"/>
<dbReference type="AlphaFoldDB" id="A0A417XSS5"/>
<keyword evidence="2" id="KW-1185">Reference proteome</keyword>
<accession>A0A417XSS5</accession>
<dbReference type="EMBL" id="QXGH01000049">
    <property type="protein sequence ID" value="RHW23366.1"/>
    <property type="molecule type" value="Genomic_DNA"/>
</dbReference>
<dbReference type="OrthoDB" id="4863105at2"/>
<dbReference type="RefSeq" id="WP_118928997.1">
    <property type="nucleotide sequence ID" value="NZ_QXGH01000049.1"/>
</dbReference>
<sequence>MAIKETEYPIYEPGQTLTADQLNTTTAFLLARDRLLGKLVGFGINAGLGGTVAGNKLTIAPGRAVDQAGTPLALIAAHDITLPPTPVTPSYDFINSNATGFSIVIEARDDIAPPPACGEAGCGGHPELHTPVVDVRVVRGRLTGSWMKFEQEELLGVRPILVDASANPTGWTYAKLRDAIVQRLTNGGDPLVSATLIAKLQATDMAAGDLPGVKGYKCGWLNMVLFATLDLLRCEALCALLDDKTTKRNGVVLGWLHQETAGWVFDCSYRHHWEPPRGFTEAFLGGTCSDPCALYREEVEGLLGSYAPPDPPPAGGGGTVHPPHYCKHHKLLWKDCLVVTFPPKKIDPDWKKYWVRPKDFDPRGPIWNPPIKYDPQVIYEIDPIDTLEDGFLHGGDLLGHPADEVSKVLTDSVKELGGKATIKVVKDAELSKLDGYLPSTGFSPSDVMVLTVDGAGHVIGTGRISALHTTREMGAALPRAVEAADTATTAAAGIAQTVKGFEAQVGEFDNQMKTLSGDVKSLDEQFKGITTLNERVIKLEGGFQVITRTREPGLTAGFDVDFARGIAEFAGTTVEAMRSLGQVGNRNFERYTAAAAHAQAELDLSVATGEPAALTVATLEVLDTMRTMVKAAGVDPSTGRALDAKLRGLRGMVR</sequence>
<evidence type="ECO:0000313" key="2">
    <source>
        <dbReference type="Proteomes" id="UP000283644"/>
    </source>
</evidence>
<reference evidence="1 2" key="1">
    <citation type="submission" date="2018-09" db="EMBL/GenBank/DDBJ databases">
        <title>Genome sequencing of Nocardioides immobilis CCTCC AB 2017083 for comparison to Nocardioides silvaticus.</title>
        <authorList>
            <person name="Li C."/>
            <person name="Wang G."/>
        </authorList>
    </citation>
    <scope>NUCLEOTIDE SEQUENCE [LARGE SCALE GENOMIC DNA]</scope>
    <source>
        <strain evidence="1 2">CCTCC AB 2017083</strain>
    </source>
</reference>
<evidence type="ECO:0000313" key="1">
    <source>
        <dbReference type="EMBL" id="RHW23366.1"/>
    </source>
</evidence>
<name>A0A417XSS5_9ACTN</name>
<comment type="caution">
    <text evidence="1">The sequence shown here is derived from an EMBL/GenBank/DDBJ whole genome shotgun (WGS) entry which is preliminary data.</text>
</comment>
<gene>
    <name evidence="1" type="ORF">D0Z08_30210</name>
</gene>
<organism evidence="1 2">
    <name type="scientific">Nocardioides immobilis</name>
    <dbReference type="NCBI Taxonomy" id="2049295"/>
    <lineage>
        <taxon>Bacteria</taxon>
        <taxon>Bacillati</taxon>
        <taxon>Actinomycetota</taxon>
        <taxon>Actinomycetes</taxon>
        <taxon>Propionibacteriales</taxon>
        <taxon>Nocardioidaceae</taxon>
        <taxon>Nocardioides</taxon>
    </lineage>
</organism>
<protein>
    <submittedName>
        <fullName evidence="1">Uncharacterized protein</fullName>
    </submittedName>
</protein>